<protein>
    <submittedName>
        <fullName evidence="4">DUF222 domain-containing protein</fullName>
    </submittedName>
    <submittedName>
        <fullName evidence="3">HNH endonuclease</fullName>
    </submittedName>
</protein>
<dbReference type="GO" id="GO:0004519">
    <property type="term" value="F:endonuclease activity"/>
    <property type="evidence" value="ECO:0007669"/>
    <property type="project" value="UniProtKB-KW"/>
</dbReference>
<feature type="region of interest" description="Disordered" evidence="1">
    <location>
        <begin position="220"/>
        <end position="241"/>
    </location>
</feature>
<feature type="region of interest" description="Disordered" evidence="1">
    <location>
        <begin position="529"/>
        <end position="567"/>
    </location>
</feature>
<gene>
    <name evidence="3" type="ORF">L2299_14575</name>
    <name evidence="4" type="ORF">P9A14_09455</name>
</gene>
<keyword evidence="3" id="KW-0255">Endonuclease</keyword>
<proteinExistence type="predicted"/>
<keyword evidence="3" id="KW-0540">Nuclease</keyword>
<dbReference type="AlphaFoldDB" id="A0AAX3TCM5"/>
<keyword evidence="5" id="KW-1185">Reference proteome</keyword>
<feature type="region of interest" description="Disordered" evidence="1">
    <location>
        <begin position="404"/>
        <end position="423"/>
    </location>
</feature>
<organism evidence="4 6">
    <name type="scientific">Gordonia hongkongensis</name>
    <dbReference type="NCBI Taxonomy" id="1701090"/>
    <lineage>
        <taxon>Bacteria</taxon>
        <taxon>Bacillati</taxon>
        <taxon>Actinomycetota</taxon>
        <taxon>Actinomycetes</taxon>
        <taxon>Mycobacteriales</taxon>
        <taxon>Gordoniaceae</taxon>
        <taxon>Gordonia</taxon>
    </lineage>
</organism>
<name>A0AAX3TCM5_9ACTN</name>
<feature type="compositionally biased region" description="Basic and acidic residues" evidence="1">
    <location>
        <begin position="531"/>
        <end position="560"/>
    </location>
</feature>
<dbReference type="Pfam" id="PF02720">
    <property type="entry name" value="DUF222"/>
    <property type="match status" value="1"/>
</dbReference>
<dbReference type="EMBL" id="JAKJLQ010000010">
    <property type="protein sequence ID" value="MDF6102284.1"/>
    <property type="molecule type" value="Genomic_DNA"/>
</dbReference>
<reference evidence="4" key="3">
    <citation type="submission" date="2023-04" db="EMBL/GenBank/DDBJ databases">
        <title>Complete genome sequence of a phthalic acid esters degrading bacterial strain.</title>
        <authorList>
            <person name="Weng L."/>
            <person name="Jia Y."/>
            <person name="Ren L."/>
        </authorList>
    </citation>
    <scope>NUCLEOTIDE SEQUENCE</scope>
    <source>
        <strain evidence="4">RL-LY01</strain>
    </source>
</reference>
<dbReference type="InterPro" id="IPR003870">
    <property type="entry name" value="DUF222"/>
</dbReference>
<feature type="region of interest" description="Disordered" evidence="1">
    <location>
        <begin position="1"/>
        <end position="24"/>
    </location>
</feature>
<dbReference type="CDD" id="cd00085">
    <property type="entry name" value="HNHc"/>
    <property type="match status" value="1"/>
</dbReference>
<evidence type="ECO:0000313" key="6">
    <source>
        <dbReference type="Proteomes" id="UP001213504"/>
    </source>
</evidence>
<dbReference type="InterPro" id="IPR003615">
    <property type="entry name" value="HNH_nuc"/>
</dbReference>
<evidence type="ECO:0000313" key="5">
    <source>
        <dbReference type="Proteomes" id="UP001152308"/>
    </source>
</evidence>
<keyword evidence="3" id="KW-0378">Hydrolase</keyword>
<dbReference type="Proteomes" id="UP001152308">
    <property type="component" value="Unassembled WGS sequence"/>
</dbReference>
<evidence type="ECO:0000256" key="1">
    <source>
        <dbReference type="SAM" id="MobiDB-lite"/>
    </source>
</evidence>
<evidence type="ECO:0000313" key="4">
    <source>
        <dbReference type="EMBL" id="WFP26688.1"/>
    </source>
</evidence>
<sequence length="567" mass="62022">MSSGAGAGSTAVDPSQESVEPRFRPDHELSASELVEVLNHCAGLAAASAHRMMVVASLIHDEREMDYAQRRAETHSGELDSIEAFEHLSARVAAGENPYEQFGPNGLEQAIAEVGATLTVTPAEAKDLIEAGDALRYRLSFTGHALACGRIDKRRFLIALKRTDLITDDEEMQTVDAHLAEAIFARPPMSTARFTAMVDSIVAKWAPDAIRRRKERVKSDRKVTVTPDRFTPGQSRISGTLPDADAAEFDARLTAMATAVHAGDPRKLANRRVDALKALSRGEAAITCLCDDCRPAATEPDTAPDFDPATVDTAEPPAPAAEMVDADTFVDPSAPDTAADDPAAPTDSASDSLAPRATFHIVVNLSTLIGLDDDPAFLDRHGIIDADTARELLAEARRTYIHPAPTPAAPLASAPEADSSTTRYTPSKKLQALVRAGELCCTFPGCNAPVWQIDLDHTEPFDHTDPRRGGPTDARNLKPLCRFHHRIKTFTSWQDHQDESRTAWFTTPTGHMFVGNAFSGRDLFNKLFPRRSPDHPARDRLTKQRDNDFRRHQRAEKRWNDANPPPF</sequence>
<feature type="compositionally biased region" description="Low complexity" evidence="1">
    <location>
        <begin position="331"/>
        <end position="351"/>
    </location>
</feature>
<dbReference type="EMBL" id="CP121270">
    <property type="protein sequence ID" value="WFP26688.1"/>
    <property type="molecule type" value="Genomic_DNA"/>
</dbReference>
<dbReference type="Proteomes" id="UP001213504">
    <property type="component" value="Chromosome"/>
</dbReference>
<evidence type="ECO:0000259" key="2">
    <source>
        <dbReference type="Pfam" id="PF02720"/>
    </source>
</evidence>
<feature type="region of interest" description="Disordered" evidence="1">
    <location>
        <begin position="330"/>
        <end position="351"/>
    </location>
</feature>
<accession>A0AAX3TCM5</accession>
<evidence type="ECO:0000313" key="3">
    <source>
        <dbReference type="EMBL" id="MDF6102284.1"/>
    </source>
</evidence>
<reference evidence="3" key="2">
    <citation type="submission" date="2022-01" db="EMBL/GenBank/DDBJ databases">
        <authorList>
            <person name="Sanchez-Suarez J."/>
            <person name="Villamil L."/>
            <person name="Diaz L.E."/>
        </authorList>
    </citation>
    <scope>NUCLEOTIDE SEQUENCE</scope>
    <source>
        <strain evidence="3">EUFUS-Z928</strain>
    </source>
</reference>
<reference evidence="3" key="1">
    <citation type="journal article" date="2022" name="Data Brief">
        <title>Draft genome sequence data of Gordonia hongkongensis strain EUFUS-Z928 isolated from the octocoral Eunicea fusca.</title>
        <authorList>
            <person name="Sanchez-Suarez J."/>
            <person name="Diaz L."/>
            <person name="Melo-Bolivar J."/>
            <person name="Villamil L."/>
        </authorList>
    </citation>
    <scope>NUCLEOTIDE SEQUENCE</scope>
    <source>
        <strain evidence="3">EUFUS-Z928</strain>
    </source>
</reference>
<dbReference type="RefSeq" id="WP_068972481.1">
    <property type="nucleotide sequence ID" value="NZ_CBDRMI010000010.1"/>
</dbReference>
<feature type="domain" description="DUF222" evidence="2">
    <location>
        <begin position="103"/>
        <end position="293"/>
    </location>
</feature>